<dbReference type="AlphaFoldDB" id="A0A6C0D7X0"/>
<dbReference type="SUPFAM" id="SSF53335">
    <property type="entry name" value="S-adenosyl-L-methionine-dependent methyltransferases"/>
    <property type="match status" value="1"/>
</dbReference>
<sequence>METKQTKISHHNIIESTSHSSQITTTADAVRDEGLDKFYTIPAMSEKCLASIGCRYNWSDWELVIEPSAGNGSFLTRIPTEKKIGIDISPEHKDIIKQDFLTYAPPNNIGKILVVGNPPFGRVCSLAIKFFNHASKWAHVIAFIIPRTFRRVSVHNKLNTNFHLVFDEEIPMEPCSFSPPMMAKCCFQIWEKREIERSIVELSIIHQDWDFLGFGPKDAKGQPTPPKGADFAIRAYGGKCGEIIDSGLETLRPKSWHWIKANINKNTLIERFTALDYTLSLDTARQNSIGKGELVRLYNEAHH</sequence>
<evidence type="ECO:0000313" key="2">
    <source>
        <dbReference type="EMBL" id="QHT12019.1"/>
    </source>
</evidence>
<proteinExistence type="predicted"/>
<dbReference type="InterPro" id="IPR029063">
    <property type="entry name" value="SAM-dependent_MTases_sf"/>
</dbReference>
<feature type="region of interest" description="Disordered" evidence="1">
    <location>
        <begin position="1"/>
        <end position="20"/>
    </location>
</feature>
<evidence type="ECO:0000256" key="1">
    <source>
        <dbReference type="SAM" id="MobiDB-lite"/>
    </source>
</evidence>
<evidence type="ECO:0008006" key="3">
    <source>
        <dbReference type="Google" id="ProtNLM"/>
    </source>
</evidence>
<organism evidence="2">
    <name type="scientific">viral metagenome</name>
    <dbReference type="NCBI Taxonomy" id="1070528"/>
    <lineage>
        <taxon>unclassified sequences</taxon>
        <taxon>metagenomes</taxon>
        <taxon>organismal metagenomes</taxon>
    </lineage>
</organism>
<dbReference type="EMBL" id="MN739540">
    <property type="protein sequence ID" value="QHT12019.1"/>
    <property type="molecule type" value="Genomic_DNA"/>
</dbReference>
<accession>A0A6C0D7X0</accession>
<dbReference type="Gene3D" id="3.40.50.150">
    <property type="entry name" value="Vaccinia Virus protein VP39"/>
    <property type="match status" value="1"/>
</dbReference>
<name>A0A6C0D7X0_9ZZZZ</name>
<protein>
    <recommendedName>
        <fullName evidence="3">Methyltransferase</fullName>
    </recommendedName>
</protein>
<reference evidence="2" key="1">
    <citation type="journal article" date="2020" name="Nature">
        <title>Giant virus diversity and host interactions through global metagenomics.</title>
        <authorList>
            <person name="Schulz F."/>
            <person name="Roux S."/>
            <person name="Paez-Espino D."/>
            <person name="Jungbluth S."/>
            <person name="Walsh D.A."/>
            <person name="Denef V.J."/>
            <person name="McMahon K.D."/>
            <person name="Konstantinidis K.T."/>
            <person name="Eloe-Fadrosh E.A."/>
            <person name="Kyrpides N.C."/>
            <person name="Woyke T."/>
        </authorList>
    </citation>
    <scope>NUCLEOTIDE SEQUENCE</scope>
    <source>
        <strain evidence="2">GVMAG-M-3300023174-124</strain>
    </source>
</reference>